<evidence type="ECO:0000313" key="1">
    <source>
        <dbReference type="EMBL" id="PIC19829.1"/>
    </source>
</evidence>
<keyword evidence="2" id="KW-1185">Reference proteome</keyword>
<dbReference type="EMBL" id="PDUG01000006">
    <property type="protein sequence ID" value="PIC19829.1"/>
    <property type="molecule type" value="Genomic_DNA"/>
</dbReference>
<gene>
    <name evidence="1" type="primary">Cnig_chr_X.g25225</name>
    <name evidence="1" type="ORF">B9Z55_025225</name>
</gene>
<comment type="caution">
    <text evidence="1">The sequence shown here is derived from an EMBL/GenBank/DDBJ whole genome shotgun (WGS) entry which is preliminary data.</text>
</comment>
<protein>
    <submittedName>
        <fullName evidence="1">Uncharacterized protein</fullName>
    </submittedName>
</protein>
<proteinExistence type="predicted"/>
<accession>A0A2G5SY43</accession>
<dbReference type="AlphaFoldDB" id="A0A2G5SY43"/>
<name>A0A2G5SY43_9PELO</name>
<reference evidence="2" key="1">
    <citation type="submission" date="2017-10" db="EMBL/GenBank/DDBJ databases">
        <title>Rapid genome shrinkage in a self-fertile nematode reveals novel sperm competition proteins.</title>
        <authorList>
            <person name="Yin D."/>
            <person name="Schwarz E.M."/>
            <person name="Thomas C.G."/>
            <person name="Felde R.L."/>
            <person name="Korf I.F."/>
            <person name="Cutter A.D."/>
            <person name="Schartner C.M."/>
            <person name="Ralston E.J."/>
            <person name="Meyer B.J."/>
            <person name="Haag E.S."/>
        </authorList>
    </citation>
    <scope>NUCLEOTIDE SEQUENCE [LARGE SCALE GENOMIC DNA]</scope>
    <source>
        <strain evidence="2">JU1422</strain>
    </source>
</reference>
<dbReference type="Proteomes" id="UP000230233">
    <property type="component" value="Chromosome X"/>
</dbReference>
<organism evidence="1 2">
    <name type="scientific">Caenorhabditis nigoni</name>
    <dbReference type="NCBI Taxonomy" id="1611254"/>
    <lineage>
        <taxon>Eukaryota</taxon>
        <taxon>Metazoa</taxon>
        <taxon>Ecdysozoa</taxon>
        <taxon>Nematoda</taxon>
        <taxon>Chromadorea</taxon>
        <taxon>Rhabditida</taxon>
        <taxon>Rhabditina</taxon>
        <taxon>Rhabditomorpha</taxon>
        <taxon>Rhabditoidea</taxon>
        <taxon>Rhabditidae</taxon>
        <taxon>Peloderinae</taxon>
        <taxon>Caenorhabditis</taxon>
    </lineage>
</organism>
<evidence type="ECO:0000313" key="2">
    <source>
        <dbReference type="Proteomes" id="UP000230233"/>
    </source>
</evidence>
<sequence length="78" mass="9458">MIERRIKKPGTAVKNHEYPANVAFRFYTFRLDRANQPWVQRYAMDERRIKNSRILGLLRKIMNIQIGWSKTKMKHIVQ</sequence>